<dbReference type="Proteomes" id="UP001152531">
    <property type="component" value="Unassembled WGS sequence"/>
</dbReference>
<keyword evidence="2" id="KW-1185">Reference proteome</keyword>
<evidence type="ECO:0000313" key="2">
    <source>
        <dbReference type="Proteomes" id="UP001152531"/>
    </source>
</evidence>
<organism evidence="1 2">
    <name type="scientific">[Candida] jaroonii</name>
    <dbReference type="NCBI Taxonomy" id="467808"/>
    <lineage>
        <taxon>Eukaryota</taxon>
        <taxon>Fungi</taxon>
        <taxon>Dikarya</taxon>
        <taxon>Ascomycota</taxon>
        <taxon>Saccharomycotina</taxon>
        <taxon>Pichiomycetes</taxon>
        <taxon>Debaryomycetaceae</taxon>
        <taxon>Yamadazyma</taxon>
    </lineage>
</organism>
<dbReference type="EMBL" id="CALSDN010000008">
    <property type="protein sequence ID" value="CAH6722158.1"/>
    <property type="molecule type" value="Genomic_DNA"/>
</dbReference>
<comment type="caution">
    <text evidence="1">The sequence shown here is derived from an EMBL/GenBank/DDBJ whole genome shotgun (WGS) entry which is preliminary data.</text>
</comment>
<reference evidence="1" key="1">
    <citation type="submission" date="2022-06" db="EMBL/GenBank/DDBJ databases">
        <authorList>
            <person name="Legras J.-L."/>
            <person name="Devillers H."/>
            <person name="Grondin C."/>
        </authorList>
    </citation>
    <scope>NUCLEOTIDE SEQUENCE</scope>
    <source>
        <strain evidence="1">CLIB 1444</strain>
    </source>
</reference>
<evidence type="ECO:0000313" key="1">
    <source>
        <dbReference type="EMBL" id="CAH6722158.1"/>
    </source>
</evidence>
<accession>A0ACA9YAS4</accession>
<sequence>MDKETLLKALSGTLDASNYQLRKESEQQLKVYEQQPGFTAYLLELCNDDSISPGIQISAAILFKNRINNYWIINDNKYLPISIKEDEKHLIKNKLIETLIKTNKNNKIKLQLSTAINQIVNLEKWDELIEIIKKLIISDDIDHINAGLICLYQYTKAYRFSHLEGANSSNPILEEITVETFPSLENLLSNLLNNDSPVTDEMMYLITKIFKFTTFSSLPSYLQNDENLSKWCNYQIMLINKPLPDYVMKVQEDERMTLFRIKAVKWCFGNLHRFLSRHGGGFATRDKSENQFSKNFLKTFVPEILKVYWTIIENWSVKKIWLSESSLYHMISFLEQLIENEGWNLISNEMNAILSHVILPTLSANDETIELYEDDPEEYYRRFFDINRESNNSDVASISFVYRLSSKKFDESSNLLLSLINDIFNQRAKDKNDISIAKKVEGAFRILSTISYKLDKKKSPVHDQVDQLLYTFVYPELLDETISKFPFLTARACDTIAMFIYSYKDTKVLQDIFTGVVNCFQKQDHLPIRLTAVDALRTLVDNDAVAEHISPQVPQLMGTLIEMSKTIESDTLTSIMESFVEKFATSLEPYAVDLCSKLSEQFLRLAHELLEMQSSNSGGTDMDKEYQASGIINTITTLVVAMSTSPSVASSLEPGLKDLITFVIQNAQVAFLPETMEILESLVVTNQNVSPIIWECYSLVMEAFDTYADEFFDNFEAFFDAIICYGFNNRNIGIDNQYVQSLITVCFKILKSDAVDPVFANSSFEVLELIIIGLGDRFKPFLTRFLTEIYGIFIELKNQDAFDGYMLHYLSIIRTFFSTLIVDPNTTLEFLNQQNFTNNFFKLWIEHSSDFQSVYGCKLQILTSLSILCDGNLTLINGDLVGELIDLLISNVEVLPVAIKTKQELQNREYGVKFNDDEDENYLDEEFEVDDAELEAMKITPIDGVNVFEAFVNKITGLQQQNPTVYQEFISRLDPDQQNIVNSVFQTHSTVRGN</sequence>
<protein>
    <submittedName>
        <fullName evidence="1">Importin beta SMX1</fullName>
    </submittedName>
</protein>
<gene>
    <name evidence="1" type="ORF">CLIB1444_08S03202</name>
</gene>
<name>A0ACA9YAS4_9ASCO</name>
<proteinExistence type="predicted"/>